<dbReference type="AlphaFoldDB" id="A0A0D8ZRZ9"/>
<evidence type="ECO:0000313" key="5">
    <source>
        <dbReference type="EMBL" id="KJH71583.1"/>
    </source>
</evidence>
<organism evidence="5 6">
    <name type="scientific">Aliterella atlantica CENA595</name>
    <dbReference type="NCBI Taxonomy" id="1618023"/>
    <lineage>
        <taxon>Bacteria</taxon>
        <taxon>Bacillati</taxon>
        <taxon>Cyanobacteriota</taxon>
        <taxon>Cyanophyceae</taxon>
        <taxon>Chroococcidiopsidales</taxon>
        <taxon>Aliterellaceae</taxon>
        <taxon>Aliterella</taxon>
    </lineage>
</organism>
<dbReference type="SMART" id="SM00419">
    <property type="entry name" value="HTH_CRP"/>
    <property type="match status" value="1"/>
</dbReference>
<keyword evidence="3" id="KW-0804">Transcription</keyword>
<dbReference type="OrthoDB" id="581549at2"/>
<gene>
    <name evidence="5" type="ORF">UH38_11770</name>
</gene>
<dbReference type="PRINTS" id="PR00034">
    <property type="entry name" value="HTHCRP"/>
</dbReference>
<dbReference type="Gene3D" id="1.10.10.10">
    <property type="entry name" value="Winged helix-like DNA-binding domain superfamily/Winged helix DNA-binding domain"/>
    <property type="match status" value="1"/>
</dbReference>
<dbReference type="SUPFAM" id="SSF46785">
    <property type="entry name" value="Winged helix' DNA-binding domain"/>
    <property type="match status" value="1"/>
</dbReference>
<dbReference type="CDD" id="cd00092">
    <property type="entry name" value="HTH_CRP"/>
    <property type="match status" value="1"/>
</dbReference>
<dbReference type="GO" id="GO:0003677">
    <property type="term" value="F:DNA binding"/>
    <property type="evidence" value="ECO:0007669"/>
    <property type="project" value="UniProtKB-KW"/>
</dbReference>
<accession>A0A0D8ZRZ9</accession>
<comment type="caution">
    <text evidence="5">The sequence shown here is derived from an EMBL/GenBank/DDBJ whole genome shotgun (WGS) entry which is preliminary data.</text>
</comment>
<evidence type="ECO:0000256" key="1">
    <source>
        <dbReference type="ARBA" id="ARBA00023015"/>
    </source>
</evidence>
<dbReference type="GO" id="GO:0006355">
    <property type="term" value="P:regulation of DNA-templated transcription"/>
    <property type="evidence" value="ECO:0007669"/>
    <property type="project" value="InterPro"/>
</dbReference>
<evidence type="ECO:0000259" key="4">
    <source>
        <dbReference type="PROSITE" id="PS51063"/>
    </source>
</evidence>
<protein>
    <submittedName>
        <fullName evidence="5">Transcriptional regulator</fullName>
    </submittedName>
</protein>
<name>A0A0D8ZRZ9_9CYAN</name>
<dbReference type="PROSITE" id="PS51063">
    <property type="entry name" value="HTH_CRP_2"/>
    <property type="match status" value="1"/>
</dbReference>
<dbReference type="Proteomes" id="UP000032452">
    <property type="component" value="Unassembled WGS sequence"/>
</dbReference>
<feature type="domain" description="HTH crp-type" evidence="4">
    <location>
        <begin position="114"/>
        <end position="186"/>
    </location>
</feature>
<dbReference type="EMBL" id="JYON01000011">
    <property type="protein sequence ID" value="KJH71583.1"/>
    <property type="molecule type" value="Genomic_DNA"/>
</dbReference>
<dbReference type="RefSeq" id="WP_045054963.1">
    <property type="nucleotide sequence ID" value="NZ_CAWMDP010000048.1"/>
</dbReference>
<sequence>MSTTLTPTLPSMLTQRVFSRREMIPPRHDILWKIDRGAIRTFTWSEQGTLIVLGYWGKGDIVGHSLSRVQPYQIECLTSVETTMLPSDLWCEAIEAMLVHIQQTEELLSIIHRKPVSLRLWQFLEWLSKKFGRDVEQGQLIDLAITHQEIAEVINTTRVSVTRMLQQFEEEGLLVRHQRQLIIACQ</sequence>
<dbReference type="InterPro" id="IPR012318">
    <property type="entry name" value="HTH_CRP"/>
</dbReference>
<keyword evidence="1" id="KW-0805">Transcription regulation</keyword>
<dbReference type="SUPFAM" id="SSF51206">
    <property type="entry name" value="cAMP-binding domain-like"/>
    <property type="match status" value="1"/>
</dbReference>
<dbReference type="InterPro" id="IPR018490">
    <property type="entry name" value="cNMP-bd_dom_sf"/>
</dbReference>
<dbReference type="STRING" id="1618023.UH38_11770"/>
<keyword evidence="6" id="KW-1185">Reference proteome</keyword>
<proteinExistence type="predicted"/>
<reference evidence="5 6" key="1">
    <citation type="submission" date="2015-02" db="EMBL/GenBank/DDBJ databases">
        <title>Draft genome of a novel marine cyanobacterium (Chroococcales) isolated from South Atlantic Ocean.</title>
        <authorList>
            <person name="Rigonato J."/>
            <person name="Alvarenga D.O."/>
            <person name="Branco L.H."/>
            <person name="Varani A.M."/>
            <person name="Brandini F.P."/>
            <person name="Fiore M.F."/>
        </authorList>
    </citation>
    <scope>NUCLEOTIDE SEQUENCE [LARGE SCALE GENOMIC DNA]</scope>
    <source>
        <strain evidence="5 6">CENA595</strain>
    </source>
</reference>
<dbReference type="InterPro" id="IPR036388">
    <property type="entry name" value="WH-like_DNA-bd_sf"/>
</dbReference>
<dbReference type="Pfam" id="PF13545">
    <property type="entry name" value="HTH_Crp_2"/>
    <property type="match status" value="1"/>
</dbReference>
<keyword evidence="2" id="KW-0238">DNA-binding</keyword>
<evidence type="ECO:0000256" key="3">
    <source>
        <dbReference type="ARBA" id="ARBA00023163"/>
    </source>
</evidence>
<evidence type="ECO:0000313" key="6">
    <source>
        <dbReference type="Proteomes" id="UP000032452"/>
    </source>
</evidence>
<dbReference type="InterPro" id="IPR036390">
    <property type="entry name" value="WH_DNA-bd_sf"/>
</dbReference>
<evidence type="ECO:0000256" key="2">
    <source>
        <dbReference type="ARBA" id="ARBA00023125"/>
    </source>
</evidence>
<dbReference type="PATRIC" id="fig|1618023.3.peg.4212"/>